<dbReference type="SUPFAM" id="SSF54909">
    <property type="entry name" value="Dimeric alpha+beta barrel"/>
    <property type="match status" value="1"/>
</dbReference>
<dbReference type="CDD" id="cd00090">
    <property type="entry name" value="HTH_ARSR"/>
    <property type="match status" value="1"/>
</dbReference>
<gene>
    <name evidence="6" type="ORF">SRB5_63550</name>
</gene>
<dbReference type="InterPro" id="IPR019887">
    <property type="entry name" value="Tscrpt_reg_AsnC/Lrp_C"/>
</dbReference>
<evidence type="ECO:0000256" key="3">
    <source>
        <dbReference type="ARBA" id="ARBA00023163"/>
    </source>
</evidence>
<dbReference type="SMART" id="SM00344">
    <property type="entry name" value="HTH_ASNC"/>
    <property type="match status" value="1"/>
</dbReference>
<dbReference type="GO" id="GO:0005829">
    <property type="term" value="C:cytosol"/>
    <property type="evidence" value="ECO:0007669"/>
    <property type="project" value="TreeGrafter"/>
</dbReference>
<sequence>MAENLDSTDWALLTELQRDGRIPFTELARRVSLSASATTERVRRLETLGVITGYRAVVDPAQAGLPVLAVVRLKYPGNRHEPLHRLLGERTEILECLRTTGDDCYTLKVAAASMGHLENIVDELAAFGSTTTSVVYSEPLPLRGPAPRAGGVLPGDDPRIPGRTSGSAGRRA</sequence>
<comment type="caution">
    <text evidence="6">The sequence shown here is derived from an EMBL/GenBank/DDBJ whole genome shotgun (WGS) entry which is preliminary data.</text>
</comment>
<dbReference type="InterPro" id="IPR011008">
    <property type="entry name" value="Dimeric_a/b-barrel"/>
</dbReference>
<dbReference type="Proteomes" id="UP000466345">
    <property type="component" value="Unassembled WGS sequence"/>
</dbReference>
<feature type="region of interest" description="Disordered" evidence="4">
    <location>
        <begin position="137"/>
        <end position="172"/>
    </location>
</feature>
<dbReference type="SUPFAM" id="SSF46785">
    <property type="entry name" value="Winged helix' DNA-binding domain"/>
    <property type="match status" value="1"/>
</dbReference>
<dbReference type="GO" id="GO:0043565">
    <property type="term" value="F:sequence-specific DNA binding"/>
    <property type="evidence" value="ECO:0007669"/>
    <property type="project" value="InterPro"/>
</dbReference>
<dbReference type="EMBL" id="WEGJ01000046">
    <property type="protein sequence ID" value="MQY16162.1"/>
    <property type="molecule type" value="Genomic_DNA"/>
</dbReference>
<proteinExistence type="predicted"/>
<dbReference type="OrthoDB" id="9809462at2"/>
<keyword evidence="1" id="KW-0805">Transcription regulation</keyword>
<dbReference type="InterPro" id="IPR036390">
    <property type="entry name" value="WH_DNA-bd_sf"/>
</dbReference>
<dbReference type="AlphaFoldDB" id="A0A7K0CT20"/>
<dbReference type="GO" id="GO:0043200">
    <property type="term" value="P:response to amino acid"/>
    <property type="evidence" value="ECO:0007669"/>
    <property type="project" value="TreeGrafter"/>
</dbReference>
<dbReference type="PANTHER" id="PTHR30154">
    <property type="entry name" value="LEUCINE-RESPONSIVE REGULATORY PROTEIN"/>
    <property type="match status" value="1"/>
</dbReference>
<evidence type="ECO:0000256" key="1">
    <source>
        <dbReference type="ARBA" id="ARBA00023015"/>
    </source>
</evidence>
<protein>
    <recommendedName>
        <fullName evidence="5">HTH asnC-type domain-containing protein</fullName>
    </recommendedName>
</protein>
<keyword evidence="2" id="KW-0238">DNA-binding</keyword>
<evidence type="ECO:0000313" key="6">
    <source>
        <dbReference type="EMBL" id="MQY16162.1"/>
    </source>
</evidence>
<dbReference type="InterPro" id="IPR036388">
    <property type="entry name" value="WH-like_DNA-bd_sf"/>
</dbReference>
<dbReference type="PANTHER" id="PTHR30154:SF53">
    <property type="entry name" value="HTH-TYPE TRANSCRIPTIONAL REGULATOR LRPC"/>
    <property type="match status" value="1"/>
</dbReference>
<dbReference type="Pfam" id="PF13404">
    <property type="entry name" value="HTH_AsnC-type"/>
    <property type="match status" value="1"/>
</dbReference>
<dbReference type="InterPro" id="IPR011991">
    <property type="entry name" value="ArsR-like_HTH"/>
</dbReference>
<feature type="domain" description="HTH asnC-type" evidence="5">
    <location>
        <begin position="5"/>
        <end position="66"/>
    </location>
</feature>
<dbReference type="InterPro" id="IPR019888">
    <property type="entry name" value="Tscrpt_reg_AsnC-like"/>
</dbReference>
<organism evidence="6 7">
    <name type="scientific">Streptomyces smaragdinus</name>
    <dbReference type="NCBI Taxonomy" id="2585196"/>
    <lineage>
        <taxon>Bacteria</taxon>
        <taxon>Bacillati</taxon>
        <taxon>Actinomycetota</taxon>
        <taxon>Actinomycetes</taxon>
        <taxon>Kitasatosporales</taxon>
        <taxon>Streptomycetaceae</taxon>
        <taxon>Streptomyces</taxon>
    </lineage>
</organism>
<reference evidence="6 7" key="1">
    <citation type="submission" date="2019-10" db="EMBL/GenBank/DDBJ databases">
        <title>Streptomyces smaragdinus sp. nov. and Streptomyces fabii sp. nov., isolated from the gut of fungus growing-termite Macrotermes natalensis.</title>
        <authorList>
            <person name="Schwitalla J."/>
            <person name="Benndorf R."/>
            <person name="Martin K."/>
            <person name="De Beer W."/>
            <person name="Kaster A.-K."/>
            <person name="Vollmers J."/>
            <person name="Poulsen M."/>
            <person name="Beemelmanns C."/>
        </authorList>
    </citation>
    <scope>NUCLEOTIDE SEQUENCE [LARGE SCALE GENOMIC DNA]</scope>
    <source>
        <strain evidence="6 7">RB5</strain>
    </source>
</reference>
<dbReference type="RefSeq" id="WP_153456951.1">
    <property type="nucleotide sequence ID" value="NZ_WEGJ01000046.1"/>
</dbReference>
<dbReference type="Pfam" id="PF01037">
    <property type="entry name" value="AsnC_trans_reg"/>
    <property type="match status" value="1"/>
</dbReference>
<evidence type="ECO:0000256" key="2">
    <source>
        <dbReference type="ARBA" id="ARBA00023125"/>
    </source>
</evidence>
<dbReference type="PRINTS" id="PR00033">
    <property type="entry name" value="HTHASNC"/>
</dbReference>
<dbReference type="Gene3D" id="1.10.10.10">
    <property type="entry name" value="Winged helix-like DNA-binding domain superfamily/Winged helix DNA-binding domain"/>
    <property type="match status" value="1"/>
</dbReference>
<evidence type="ECO:0000256" key="4">
    <source>
        <dbReference type="SAM" id="MobiDB-lite"/>
    </source>
</evidence>
<evidence type="ECO:0000313" key="7">
    <source>
        <dbReference type="Proteomes" id="UP000466345"/>
    </source>
</evidence>
<keyword evidence="3" id="KW-0804">Transcription</keyword>
<name>A0A7K0CT20_9ACTN</name>
<keyword evidence="7" id="KW-1185">Reference proteome</keyword>
<evidence type="ECO:0000259" key="5">
    <source>
        <dbReference type="PROSITE" id="PS50956"/>
    </source>
</evidence>
<dbReference type="PROSITE" id="PS50956">
    <property type="entry name" value="HTH_ASNC_2"/>
    <property type="match status" value="1"/>
</dbReference>
<dbReference type="Gene3D" id="3.30.70.920">
    <property type="match status" value="1"/>
</dbReference>
<dbReference type="FunFam" id="1.10.10.10:FF:000186">
    <property type="entry name" value="AsnC family transcriptional regulator"/>
    <property type="match status" value="1"/>
</dbReference>
<accession>A0A7K0CT20</accession>
<dbReference type="InterPro" id="IPR000485">
    <property type="entry name" value="AsnC-type_HTH_dom"/>
</dbReference>